<dbReference type="RefSeq" id="XP_013790136.1">
    <property type="nucleotide sequence ID" value="XM_013934682.2"/>
</dbReference>
<evidence type="ECO:0000256" key="2">
    <source>
        <dbReference type="SAM" id="MobiDB-lite"/>
    </source>
</evidence>
<dbReference type="InterPro" id="IPR039674">
    <property type="entry name" value="FLASH"/>
</dbReference>
<proteinExistence type="predicted"/>
<organism evidence="3 4">
    <name type="scientific">Limulus polyphemus</name>
    <name type="common">Atlantic horseshoe crab</name>
    <dbReference type="NCBI Taxonomy" id="6850"/>
    <lineage>
        <taxon>Eukaryota</taxon>
        <taxon>Metazoa</taxon>
        <taxon>Ecdysozoa</taxon>
        <taxon>Arthropoda</taxon>
        <taxon>Chelicerata</taxon>
        <taxon>Merostomata</taxon>
        <taxon>Xiphosura</taxon>
        <taxon>Limulidae</taxon>
        <taxon>Limulus</taxon>
    </lineage>
</organism>
<keyword evidence="1" id="KW-0175">Coiled coil</keyword>
<name>A0ABM1BWQ2_LIMPO</name>
<evidence type="ECO:0000313" key="3">
    <source>
        <dbReference type="Proteomes" id="UP000694941"/>
    </source>
</evidence>
<evidence type="ECO:0000313" key="5">
    <source>
        <dbReference type="RefSeq" id="XP_022258089.1"/>
    </source>
</evidence>
<evidence type="ECO:0000256" key="1">
    <source>
        <dbReference type="SAM" id="Coils"/>
    </source>
</evidence>
<protein>
    <submittedName>
        <fullName evidence="4 5">CASP8-associated protein 2-like</fullName>
    </submittedName>
</protein>
<reference evidence="4 5" key="1">
    <citation type="submission" date="2025-05" db="UniProtKB">
        <authorList>
            <consortium name="RefSeq"/>
        </authorList>
    </citation>
    <scope>IDENTIFICATION</scope>
    <source>
        <tissue evidence="4 5">Muscle</tissue>
    </source>
</reference>
<feature type="coiled-coil region" evidence="1">
    <location>
        <begin position="301"/>
        <end position="374"/>
    </location>
</feature>
<dbReference type="PANTHER" id="PTHR15489:SF2">
    <property type="entry name" value="CASP8-ASSOCIATED PROTEIN 2"/>
    <property type="match status" value="1"/>
</dbReference>
<dbReference type="GeneID" id="106473997"/>
<dbReference type="RefSeq" id="XP_022258089.1">
    <property type="nucleotide sequence ID" value="XM_022402381.1"/>
</dbReference>
<feature type="compositionally biased region" description="Basic and acidic residues" evidence="2">
    <location>
        <begin position="682"/>
        <end position="692"/>
    </location>
</feature>
<feature type="region of interest" description="Disordered" evidence="2">
    <location>
        <begin position="553"/>
        <end position="700"/>
    </location>
</feature>
<keyword evidence="3" id="KW-1185">Reference proteome</keyword>
<accession>A0ABM1BWQ2</accession>
<feature type="compositionally biased region" description="Basic and acidic residues" evidence="2">
    <location>
        <begin position="553"/>
        <end position="584"/>
    </location>
</feature>
<evidence type="ECO:0000313" key="4">
    <source>
        <dbReference type="RefSeq" id="XP_013790136.1"/>
    </source>
</evidence>
<dbReference type="Proteomes" id="UP000694941">
    <property type="component" value="Unplaced"/>
</dbReference>
<feature type="region of interest" description="Disordered" evidence="2">
    <location>
        <begin position="391"/>
        <end position="410"/>
    </location>
</feature>
<dbReference type="PANTHER" id="PTHR15489">
    <property type="entry name" value="CASPASE 8 ASSOCIATED PROTEIN 2"/>
    <property type="match status" value="1"/>
</dbReference>
<sequence length="700" mass="80500">MWEEQFDVFHEKSIDDFGDSTCKKTIYEMTKLNQSIELFKTVTCDKVSSSLHQQGASDNYTSAFKDQSTYNREPLISCRSQTLPVVDMDESAVFSTNDVSNAILPLVANRSSYDEDCSIDIYEDLVSNNSFELKDNGEEMTNTSNPAGFNNIISNLKADFEDTYNSCNIETHIISLNKKESEPTENLCNSQEPLDEGISNRFLSTTVHQSASQSTIIKEENLGLQKAHHSESFSENLCNPVLSSETLSMSDNVRLTIAVKPEITGVDYKRSERKKCENLADNEESLTGGLDLYCDLFAGELVEKQIAERKLSEQYDQLLKENKKLSDEVDLLKTEKQNLQRQNLILKKNISSLFKTAKEEITRKNSEIHELREKLDCMIFRRFKKIQNQTDQGTVRPVPEVKNKGSPLQDRGKSDLVIGLNCNSQVHMEIKDSRNCDIKNGRITVNHVEKFRHVPKKANQDVVEFKNLHSEKKSKTSVSSYNYFKEKNDESRFSSMDKEENLSGKKAFIKDTCEGRLLQDLDTLTKYNRCESNYELSKTSKMDRKLAHVTRIHKEELENNNERNKTIEDSHTSTKHNKTEREKVYNGARSISRSRKENTQKSTVNNECKNEIHGEQKNNSSRHYSDKILHRYLHRKDHRTTSQTSPSKYKSSRDTHHLSSQSSLTRSKPCKRKAAEMSHSSIESKKYRDNSGRHRIAYKK</sequence>
<gene>
    <name evidence="4 5" type="primary">LOC106473997</name>
</gene>